<accession>A0A8R1EA16</accession>
<reference evidence="2" key="1">
    <citation type="submission" date="2010-08" db="EMBL/GenBank/DDBJ databases">
        <authorList>
            <consortium name="Caenorhabditis japonica Sequencing Consortium"/>
            <person name="Wilson R.K."/>
        </authorList>
    </citation>
    <scope>NUCLEOTIDE SEQUENCE [LARGE SCALE GENOMIC DNA]</scope>
    <source>
        <strain evidence="2">DF5081</strain>
    </source>
</reference>
<organism evidence="1 2">
    <name type="scientific">Caenorhabditis japonica</name>
    <dbReference type="NCBI Taxonomy" id="281687"/>
    <lineage>
        <taxon>Eukaryota</taxon>
        <taxon>Metazoa</taxon>
        <taxon>Ecdysozoa</taxon>
        <taxon>Nematoda</taxon>
        <taxon>Chromadorea</taxon>
        <taxon>Rhabditida</taxon>
        <taxon>Rhabditina</taxon>
        <taxon>Rhabditomorpha</taxon>
        <taxon>Rhabditoidea</taxon>
        <taxon>Rhabditidae</taxon>
        <taxon>Peloderinae</taxon>
        <taxon>Caenorhabditis</taxon>
    </lineage>
</organism>
<sequence length="105" mass="11960">MNIKTKAACQDRTLLQLTSNPADRAKQNQLEYSPSFCYILKNPITTFGMDVLNNYLPLHLIHPDADLDDQMDILSKNNFIDRKGIYWCSLVDAKKDQSKSPSVVL</sequence>
<proteinExistence type="predicted"/>
<name>A0A8R1EA16_CAEJA</name>
<dbReference type="EnsemblMetazoa" id="CJA30992.1">
    <property type="protein sequence ID" value="CJA30992.1"/>
    <property type="gene ID" value="WBGene00206839"/>
</dbReference>
<protein>
    <submittedName>
        <fullName evidence="1">Uncharacterized protein</fullName>
    </submittedName>
</protein>
<evidence type="ECO:0000313" key="1">
    <source>
        <dbReference type="EnsemblMetazoa" id="CJA30992.1"/>
    </source>
</evidence>
<reference evidence="1" key="2">
    <citation type="submission" date="2022-06" db="UniProtKB">
        <authorList>
            <consortium name="EnsemblMetazoa"/>
        </authorList>
    </citation>
    <scope>IDENTIFICATION</scope>
    <source>
        <strain evidence="1">DF5081</strain>
    </source>
</reference>
<dbReference type="AlphaFoldDB" id="A0A8R1EA16"/>
<dbReference type="Proteomes" id="UP000005237">
    <property type="component" value="Unassembled WGS sequence"/>
</dbReference>
<evidence type="ECO:0000313" key="2">
    <source>
        <dbReference type="Proteomes" id="UP000005237"/>
    </source>
</evidence>
<keyword evidence="2" id="KW-1185">Reference proteome</keyword>